<gene>
    <name evidence="4" type="ORF">BEMITA_LOCUS12128</name>
</gene>
<dbReference type="GO" id="GO:0070372">
    <property type="term" value="P:regulation of ERK1 and ERK2 cascade"/>
    <property type="evidence" value="ECO:0007669"/>
    <property type="project" value="TreeGrafter"/>
</dbReference>
<accession>A0A9P0AKW9</accession>
<sequence length="218" mass="24706">MVSVSAMNDYGMWQMETDSSSNGFPNLPNMNAGNLEWTYIMRREMQEIVPGVYLGPYSSAISSRLEVLQKHGITHIVCVRQNIEAKVIRPHFPQYFRYLVLSIADSPTESIIQHFSTVRDFINNALELGGKVLVHGNAGISRSAALVLGYIMGQYGLTFSQAFSFVQGKRFCINPNEGFIAQLIEYEPIYKAQQMQSNYSQSESINRNKRNFDAIDDR</sequence>
<evidence type="ECO:0008006" key="6">
    <source>
        <dbReference type="Google" id="ProtNLM"/>
    </source>
</evidence>
<name>A0A9P0AKW9_BEMTA</name>
<dbReference type="InterPro" id="IPR029021">
    <property type="entry name" value="Prot-tyrosine_phosphatase-like"/>
</dbReference>
<evidence type="ECO:0000313" key="5">
    <source>
        <dbReference type="Proteomes" id="UP001152759"/>
    </source>
</evidence>
<dbReference type="InterPro" id="IPR020422">
    <property type="entry name" value="TYR_PHOSPHATASE_DUAL_dom"/>
</dbReference>
<dbReference type="EMBL" id="OU963868">
    <property type="protein sequence ID" value="CAH0393766.1"/>
    <property type="molecule type" value="Genomic_DNA"/>
</dbReference>
<dbReference type="FunFam" id="3.90.190.10:FF:000036">
    <property type="entry name" value="Serine/threonine/tyrosine-interacting protein a"/>
    <property type="match status" value="1"/>
</dbReference>
<evidence type="ECO:0000259" key="2">
    <source>
        <dbReference type="PROSITE" id="PS50054"/>
    </source>
</evidence>
<proteinExistence type="inferred from homology"/>
<dbReference type="Proteomes" id="UP001152759">
    <property type="component" value="Chromosome 7"/>
</dbReference>
<dbReference type="SUPFAM" id="SSF52799">
    <property type="entry name" value="(Phosphotyrosine protein) phosphatases II"/>
    <property type="match status" value="1"/>
</dbReference>
<feature type="domain" description="Tyrosine specific protein phosphatases" evidence="3">
    <location>
        <begin position="109"/>
        <end position="170"/>
    </location>
</feature>
<dbReference type="PANTHER" id="PTHR46588:SF1">
    <property type="entry name" value="SERINE_THREONINE_TYROSINE-INTERACTING PROTEIN"/>
    <property type="match status" value="1"/>
</dbReference>
<evidence type="ECO:0000259" key="3">
    <source>
        <dbReference type="PROSITE" id="PS50056"/>
    </source>
</evidence>
<dbReference type="SMART" id="SM00195">
    <property type="entry name" value="DSPc"/>
    <property type="match status" value="1"/>
</dbReference>
<keyword evidence="5" id="KW-1185">Reference proteome</keyword>
<dbReference type="GO" id="GO:0062026">
    <property type="term" value="P:negative regulation of SCF-dependent proteasomal ubiquitin-dependent catabolic process"/>
    <property type="evidence" value="ECO:0007669"/>
    <property type="project" value="TreeGrafter"/>
</dbReference>
<dbReference type="CDD" id="cd14522">
    <property type="entry name" value="DSP_STYX"/>
    <property type="match status" value="1"/>
</dbReference>
<evidence type="ECO:0000313" key="4">
    <source>
        <dbReference type="EMBL" id="CAH0393766.1"/>
    </source>
</evidence>
<dbReference type="Gene3D" id="3.90.190.10">
    <property type="entry name" value="Protein tyrosine phosphatase superfamily"/>
    <property type="match status" value="1"/>
</dbReference>
<dbReference type="GO" id="GO:0005654">
    <property type="term" value="C:nucleoplasm"/>
    <property type="evidence" value="ECO:0007669"/>
    <property type="project" value="TreeGrafter"/>
</dbReference>
<feature type="domain" description="Tyrosine-protein phosphatase" evidence="2">
    <location>
        <begin position="44"/>
        <end position="192"/>
    </location>
</feature>
<dbReference type="InterPro" id="IPR000340">
    <property type="entry name" value="Dual-sp_phosphatase_cat-dom"/>
</dbReference>
<dbReference type="KEGG" id="btab:109039731"/>
<dbReference type="GO" id="GO:0005737">
    <property type="term" value="C:cytoplasm"/>
    <property type="evidence" value="ECO:0007669"/>
    <property type="project" value="TreeGrafter"/>
</dbReference>
<reference evidence="4" key="1">
    <citation type="submission" date="2021-12" db="EMBL/GenBank/DDBJ databases">
        <authorList>
            <person name="King R."/>
        </authorList>
    </citation>
    <scope>NUCLEOTIDE SEQUENCE</scope>
</reference>
<dbReference type="OrthoDB" id="426001at2759"/>
<comment type="similarity">
    <text evidence="1">Belongs to the protein-tyrosine phosphatase family. Non-receptor class subfamily.</text>
</comment>
<dbReference type="PANTHER" id="PTHR46588">
    <property type="entry name" value="SERINE/THREONINE/TYROSINE-INTERACTING PROTEIN"/>
    <property type="match status" value="1"/>
</dbReference>
<dbReference type="InterPro" id="IPR052449">
    <property type="entry name" value="STYX-Interacting_Phosphatase"/>
</dbReference>
<dbReference type="InterPro" id="IPR000387">
    <property type="entry name" value="Tyr_Pase_dom"/>
</dbReference>
<dbReference type="AlphaFoldDB" id="A0A9P0AKW9"/>
<dbReference type="PROSITE" id="PS50054">
    <property type="entry name" value="TYR_PHOSPHATASE_DUAL"/>
    <property type="match status" value="1"/>
</dbReference>
<dbReference type="PROSITE" id="PS50056">
    <property type="entry name" value="TYR_PHOSPHATASE_2"/>
    <property type="match status" value="1"/>
</dbReference>
<dbReference type="Pfam" id="PF00782">
    <property type="entry name" value="DSPc"/>
    <property type="match status" value="1"/>
</dbReference>
<protein>
    <recommendedName>
        <fullName evidence="6">Serine/threonine/tyrosine-interacting protein</fullName>
    </recommendedName>
</protein>
<dbReference type="GO" id="GO:1990444">
    <property type="term" value="F:F-box domain binding"/>
    <property type="evidence" value="ECO:0007669"/>
    <property type="project" value="TreeGrafter"/>
</dbReference>
<organism evidence="4 5">
    <name type="scientific">Bemisia tabaci</name>
    <name type="common">Sweetpotato whitefly</name>
    <name type="synonym">Aleurodes tabaci</name>
    <dbReference type="NCBI Taxonomy" id="7038"/>
    <lineage>
        <taxon>Eukaryota</taxon>
        <taxon>Metazoa</taxon>
        <taxon>Ecdysozoa</taxon>
        <taxon>Arthropoda</taxon>
        <taxon>Hexapoda</taxon>
        <taxon>Insecta</taxon>
        <taxon>Pterygota</taxon>
        <taxon>Neoptera</taxon>
        <taxon>Paraneoptera</taxon>
        <taxon>Hemiptera</taxon>
        <taxon>Sternorrhyncha</taxon>
        <taxon>Aleyrodoidea</taxon>
        <taxon>Aleyrodidae</taxon>
        <taxon>Aleyrodinae</taxon>
        <taxon>Bemisia</taxon>
    </lineage>
</organism>
<evidence type="ECO:0000256" key="1">
    <source>
        <dbReference type="ARBA" id="ARBA00009649"/>
    </source>
</evidence>